<sequence>MALETDDSLSDQEKLRIVTDFILHAPPGEFKEVLNDVRLLLSNDSLLKEQASGVFAQYFKDQLTPVKIEGSECPTLVSEYNELSSGRYFDPRSQQSFKYDPLKEEASEYSSWTPDPISESWRSALERCWTNYCKEHFVNGVSAVFSNSQKGLATISACIEHHQFQPKNFWNGRWRSEWSFCFPPEKNSGKCDLKGTIKVQVHYYEDGNVQLVSSKEVKESVVITDEEQTAKEIVQIICESEKEYQLAIAENYHTMSETTFKALRRQLPITRQKIDWNHLMSYKIASELKQH</sequence>
<dbReference type="Proteomes" id="UP000288716">
    <property type="component" value="Unassembled WGS sequence"/>
</dbReference>
<dbReference type="AlphaFoldDB" id="A0A443SNC9"/>
<evidence type="ECO:0000313" key="7">
    <source>
        <dbReference type="Proteomes" id="UP000288716"/>
    </source>
</evidence>
<dbReference type="PANTHER" id="PTHR10653:SF0">
    <property type="entry name" value="F-ACTIN-CAPPING PROTEIN SUBUNIT ALPHA"/>
    <property type="match status" value="1"/>
</dbReference>
<dbReference type="EMBL" id="NCKV01001096">
    <property type="protein sequence ID" value="RWS29039.1"/>
    <property type="molecule type" value="Genomic_DNA"/>
</dbReference>
<comment type="similarity">
    <text evidence="1 5">Belongs to the F-actin-capping protein alpha subunit family.</text>
</comment>
<evidence type="ECO:0000313" key="6">
    <source>
        <dbReference type="EMBL" id="RWS29039.1"/>
    </source>
</evidence>
<dbReference type="GO" id="GO:0051015">
    <property type="term" value="F:actin filament binding"/>
    <property type="evidence" value="ECO:0007669"/>
    <property type="project" value="TreeGrafter"/>
</dbReference>
<comment type="function">
    <text evidence="5">F-actin-capping proteins bind in a Ca(2+)-independent manner to the fast growing ends of actin filaments (barbed end) thereby blocking the exchange of subunits at these ends. Unlike other capping proteins (such as gelsolin and severin), these proteins do not sever actin filaments.</text>
</comment>
<dbReference type="PROSITE" id="PS00748">
    <property type="entry name" value="F_ACTIN_CAPPING_A_1"/>
    <property type="match status" value="1"/>
</dbReference>
<keyword evidence="3 5" id="KW-0117">Actin capping</keyword>
<dbReference type="SUPFAM" id="SSF90096">
    <property type="entry name" value="Subunits of heterodimeric actin filament capping protein Capz"/>
    <property type="match status" value="1"/>
</dbReference>
<name>A0A443SNC9_9ACAR</name>
<comment type="subunit">
    <text evidence="5">Heterodimer of an alpha and a beta subunit.</text>
</comment>
<dbReference type="OrthoDB" id="340550at2759"/>
<proteinExistence type="inferred from homology"/>
<evidence type="ECO:0000256" key="1">
    <source>
        <dbReference type="ARBA" id="ARBA00010479"/>
    </source>
</evidence>
<organism evidence="6 7">
    <name type="scientific">Leptotrombidium deliense</name>
    <dbReference type="NCBI Taxonomy" id="299467"/>
    <lineage>
        <taxon>Eukaryota</taxon>
        <taxon>Metazoa</taxon>
        <taxon>Ecdysozoa</taxon>
        <taxon>Arthropoda</taxon>
        <taxon>Chelicerata</taxon>
        <taxon>Arachnida</taxon>
        <taxon>Acari</taxon>
        <taxon>Acariformes</taxon>
        <taxon>Trombidiformes</taxon>
        <taxon>Prostigmata</taxon>
        <taxon>Anystina</taxon>
        <taxon>Parasitengona</taxon>
        <taxon>Trombiculoidea</taxon>
        <taxon>Trombiculidae</taxon>
        <taxon>Leptotrombidium</taxon>
    </lineage>
</organism>
<reference evidence="6 7" key="1">
    <citation type="journal article" date="2018" name="Gigascience">
        <title>Genomes of trombidid mites reveal novel predicted allergens and laterally-transferred genes associated with secondary metabolism.</title>
        <authorList>
            <person name="Dong X."/>
            <person name="Chaisiri K."/>
            <person name="Xia D."/>
            <person name="Armstrong S.D."/>
            <person name="Fang Y."/>
            <person name="Donnelly M.J."/>
            <person name="Kadowaki T."/>
            <person name="McGarry J.W."/>
            <person name="Darby A.C."/>
            <person name="Makepeace B.L."/>
        </authorList>
    </citation>
    <scope>NUCLEOTIDE SEQUENCE [LARGE SCALE GENOMIC DNA]</scope>
    <source>
        <strain evidence="6">UoL-UT</strain>
    </source>
</reference>
<evidence type="ECO:0000256" key="2">
    <source>
        <dbReference type="ARBA" id="ARBA00014038"/>
    </source>
</evidence>
<dbReference type="PROSITE" id="PS00749">
    <property type="entry name" value="F_ACTIN_CAPPING_A_2"/>
    <property type="match status" value="1"/>
</dbReference>
<keyword evidence="4 5" id="KW-0009">Actin-binding</keyword>
<dbReference type="InterPro" id="IPR017865">
    <property type="entry name" value="F-actin_cap_asu_CS"/>
</dbReference>
<evidence type="ECO:0000256" key="5">
    <source>
        <dbReference type="RuleBase" id="RU365077"/>
    </source>
</evidence>
<dbReference type="Pfam" id="PF01267">
    <property type="entry name" value="F-actin_cap_A"/>
    <property type="match status" value="1"/>
</dbReference>
<comment type="caution">
    <text evidence="6">The sequence shown here is derived from an EMBL/GenBank/DDBJ whole genome shotgun (WGS) entry which is preliminary data.</text>
</comment>
<dbReference type="InterPro" id="IPR042489">
    <property type="entry name" value="CapZ_alpha_1"/>
</dbReference>
<keyword evidence="7" id="KW-1185">Reference proteome</keyword>
<evidence type="ECO:0000256" key="4">
    <source>
        <dbReference type="ARBA" id="ARBA00023203"/>
    </source>
</evidence>
<dbReference type="PANTHER" id="PTHR10653">
    <property type="entry name" value="F-ACTIN-CAPPING PROTEIN SUBUNIT ALPHA"/>
    <property type="match status" value="1"/>
</dbReference>
<dbReference type="InterPro" id="IPR002189">
    <property type="entry name" value="CapZ_alpha"/>
</dbReference>
<dbReference type="STRING" id="299467.A0A443SNC9"/>
<protein>
    <recommendedName>
        <fullName evidence="2 5">F-actin-capping protein subunit alpha</fullName>
    </recommendedName>
</protein>
<dbReference type="GO" id="GO:0030863">
    <property type="term" value="C:cortical cytoskeleton"/>
    <property type="evidence" value="ECO:0007669"/>
    <property type="project" value="TreeGrafter"/>
</dbReference>
<evidence type="ECO:0000256" key="3">
    <source>
        <dbReference type="ARBA" id="ARBA00022467"/>
    </source>
</evidence>
<dbReference type="InterPro" id="IPR037282">
    <property type="entry name" value="CapZ_alpha/beta"/>
</dbReference>
<dbReference type="InterPro" id="IPR042276">
    <property type="entry name" value="CapZ_alpha/beta_2"/>
</dbReference>
<gene>
    <name evidence="6" type="ORF">B4U80_08260</name>
</gene>
<dbReference type="GO" id="GO:0030036">
    <property type="term" value="P:actin cytoskeleton organization"/>
    <property type="evidence" value="ECO:0007669"/>
    <property type="project" value="TreeGrafter"/>
</dbReference>
<accession>A0A443SNC9</accession>
<dbReference type="PRINTS" id="PR00191">
    <property type="entry name" value="FACTINCAPA"/>
</dbReference>
<dbReference type="FunFam" id="3.90.1150.210:FF:000003">
    <property type="entry name" value="F-actin-capping protein subunit alpha"/>
    <property type="match status" value="1"/>
</dbReference>
<dbReference type="GO" id="GO:0051016">
    <property type="term" value="P:barbed-end actin filament capping"/>
    <property type="evidence" value="ECO:0007669"/>
    <property type="project" value="UniProtKB-UniRule"/>
</dbReference>
<dbReference type="GO" id="GO:0008290">
    <property type="term" value="C:F-actin capping protein complex"/>
    <property type="evidence" value="ECO:0007669"/>
    <property type="project" value="UniProtKB-UniRule"/>
</dbReference>
<dbReference type="VEuPathDB" id="VectorBase:LDEU003002"/>
<dbReference type="Gene3D" id="3.30.1140.60">
    <property type="entry name" value="F-actin capping protein, alpha subunit"/>
    <property type="match status" value="1"/>
</dbReference>
<dbReference type="Gene3D" id="3.90.1150.210">
    <property type="entry name" value="F-actin capping protein, beta subunit"/>
    <property type="match status" value="1"/>
</dbReference>